<gene>
    <name evidence="1" type="ORF">VPNG_09643</name>
</gene>
<dbReference type="InParanoid" id="A0A423VMI5"/>
<name>A0A423VMI5_9PEZI</name>
<proteinExistence type="predicted"/>
<sequence>MANTVAMCGDGASGDIIKIKPPTSLEDMPDDVLIEIIDTILLAHHSDLLKSRLPSVLASINRRWQIITETTYLRRKSSLQIQPVDIPNFAHFFRYHWRANHLSCILFKIDIVNKPAALQHTPQMNLVKSRLFLAKEVETAFHKLFSVLKTWNLSHKGLSLKYIIHFRDFSGSCLFDDWDVVGLGCDFSKLPKLPLIRHLEQLSSERHLGTTSSSYLSLLSRLPAVQLLTVCCSIPERLPVDYTRISTEHEDKFCSIPITTPHITSLQLHAIYFQCQYSWNDCMPQYGRIRPTLDSSAARPLLESLLYLGNQLERLDLKITRMSDPTLFFTVSIERTRSQGSPAWPKLRHLVVDGPYLTYDQGNVMKMLCEKDNIRQVFPLLSKLRVSITCWDMNTIYENVRLADVTINLDM</sequence>
<organism evidence="1 2">
    <name type="scientific">Cytospora leucostoma</name>
    <dbReference type="NCBI Taxonomy" id="1230097"/>
    <lineage>
        <taxon>Eukaryota</taxon>
        <taxon>Fungi</taxon>
        <taxon>Dikarya</taxon>
        <taxon>Ascomycota</taxon>
        <taxon>Pezizomycotina</taxon>
        <taxon>Sordariomycetes</taxon>
        <taxon>Sordariomycetidae</taxon>
        <taxon>Diaporthales</taxon>
        <taxon>Cytosporaceae</taxon>
        <taxon>Cytospora</taxon>
    </lineage>
</organism>
<dbReference type="EMBL" id="LKEB01000086">
    <property type="protein sequence ID" value="ROV92238.1"/>
    <property type="molecule type" value="Genomic_DNA"/>
</dbReference>
<dbReference type="AlphaFoldDB" id="A0A423VMI5"/>
<evidence type="ECO:0000313" key="1">
    <source>
        <dbReference type="EMBL" id="ROV92238.1"/>
    </source>
</evidence>
<evidence type="ECO:0000313" key="2">
    <source>
        <dbReference type="Proteomes" id="UP000285146"/>
    </source>
</evidence>
<accession>A0A423VMI5</accession>
<keyword evidence="2" id="KW-1185">Reference proteome</keyword>
<comment type="caution">
    <text evidence="1">The sequence shown here is derived from an EMBL/GenBank/DDBJ whole genome shotgun (WGS) entry which is preliminary data.</text>
</comment>
<dbReference type="Proteomes" id="UP000285146">
    <property type="component" value="Unassembled WGS sequence"/>
</dbReference>
<protein>
    <recommendedName>
        <fullName evidence="3">F-box domain-containing protein</fullName>
    </recommendedName>
</protein>
<reference evidence="1 2" key="1">
    <citation type="submission" date="2015-09" db="EMBL/GenBank/DDBJ databases">
        <title>Host preference determinants of Valsa canker pathogens revealed by comparative genomics.</title>
        <authorList>
            <person name="Yin Z."/>
            <person name="Huang L."/>
        </authorList>
    </citation>
    <scope>NUCLEOTIDE SEQUENCE [LARGE SCALE GENOMIC DNA]</scope>
    <source>
        <strain evidence="1 2">SXYLt</strain>
    </source>
</reference>
<evidence type="ECO:0008006" key="3">
    <source>
        <dbReference type="Google" id="ProtNLM"/>
    </source>
</evidence>